<dbReference type="PANTHER" id="PTHR42990">
    <property type="entry name" value="ATPASE"/>
    <property type="match status" value="1"/>
</dbReference>
<dbReference type="Proteomes" id="UP000228886">
    <property type="component" value="Unassembled WGS sequence"/>
</dbReference>
<name>A0A2M7E9B4_9BACT</name>
<dbReference type="Gene3D" id="3.40.50.300">
    <property type="entry name" value="P-loop containing nucleotide triphosphate hydrolases"/>
    <property type="match status" value="1"/>
</dbReference>
<dbReference type="SUPFAM" id="SSF52540">
    <property type="entry name" value="P-loop containing nucleoside triphosphate hydrolases"/>
    <property type="match status" value="1"/>
</dbReference>
<organism evidence="2 3">
    <name type="scientific">bacterium (Candidatus Ratteibacteria) CG01_land_8_20_14_3_00_40_19</name>
    <dbReference type="NCBI Taxonomy" id="2014290"/>
    <lineage>
        <taxon>Bacteria</taxon>
        <taxon>Candidatus Ratteibacteria</taxon>
    </lineage>
</organism>
<evidence type="ECO:0000313" key="3">
    <source>
        <dbReference type="Proteomes" id="UP000228886"/>
    </source>
</evidence>
<dbReference type="EMBL" id="PETL01000136">
    <property type="protein sequence ID" value="PIV64336.1"/>
    <property type="molecule type" value="Genomic_DNA"/>
</dbReference>
<dbReference type="InterPro" id="IPR041682">
    <property type="entry name" value="AAA_14"/>
</dbReference>
<evidence type="ECO:0000313" key="2">
    <source>
        <dbReference type="EMBL" id="PIV64336.1"/>
    </source>
</evidence>
<dbReference type="Pfam" id="PF13173">
    <property type="entry name" value="AAA_14"/>
    <property type="match status" value="1"/>
</dbReference>
<protein>
    <recommendedName>
        <fullName evidence="1">AAA domain-containing protein</fullName>
    </recommendedName>
</protein>
<proteinExistence type="predicted"/>
<dbReference type="PANTHER" id="PTHR42990:SF1">
    <property type="entry name" value="AAA+ ATPASE DOMAIN-CONTAINING PROTEIN"/>
    <property type="match status" value="1"/>
</dbReference>
<reference evidence="3" key="1">
    <citation type="submission" date="2017-09" db="EMBL/GenBank/DDBJ databases">
        <title>Depth-based differentiation of microbial function through sediment-hosted aquifers and enrichment of novel symbionts in the deep terrestrial subsurface.</title>
        <authorList>
            <person name="Probst A.J."/>
            <person name="Ladd B."/>
            <person name="Jarett J.K."/>
            <person name="Geller-Mcgrath D.E."/>
            <person name="Sieber C.M.K."/>
            <person name="Emerson J.B."/>
            <person name="Anantharaman K."/>
            <person name="Thomas B.C."/>
            <person name="Malmstrom R."/>
            <person name="Stieglmeier M."/>
            <person name="Klingl A."/>
            <person name="Woyke T."/>
            <person name="Ryan C.M."/>
            <person name="Banfield J.F."/>
        </authorList>
    </citation>
    <scope>NUCLEOTIDE SEQUENCE [LARGE SCALE GENOMIC DNA]</scope>
</reference>
<dbReference type="AlphaFoldDB" id="A0A2M7E9B4"/>
<gene>
    <name evidence="2" type="ORF">COS11_02700</name>
</gene>
<evidence type="ECO:0000259" key="1">
    <source>
        <dbReference type="Pfam" id="PF13173"/>
    </source>
</evidence>
<dbReference type="InterPro" id="IPR027417">
    <property type="entry name" value="P-loop_NTPase"/>
</dbReference>
<sequence>MANREKIENFYNLWITEIDQLFSGYIYDEERRPNPTRYIFSYYLTLLERFTSNRLEEIEKINLLSGIRGVGKTTLLAQLYYAQKFIASSEKSKYEEIIGQNYDKIYLDVSRLASESISLNDFFNYYQERNGVRFVDLKKKLLILLDEVHYDERWGLFLKNVFDATKSHKNILIIATGSSALKIKLNPDLSRRSLSEELYPLKFSEYAILKNNIYPQKGLSDSFLEAILASRDAKELFGFCKNRQIEVSRYFGNLPRDAEQDYLYFGGFPFVLRLKNKKSIVFELVSGVIDKFITKDLLDMRKFSSGTISKIKDLLYLIASSDSTDIDKLCRTLKLDYRPIRGVLDSLVQSGILVEIKSYGQKFVRVRKPIKFLFISPSLRVSILNGILPPEVKGKILEDYLALIFSKDFRKKAKNYGGIEVMYDSSSGGADFVLRLGKDKKIIVEVGFGKENDGIKQIKSTSKIIDGYSYGIVISHQGNLELLSDKIIRMPFKFWLMI</sequence>
<comment type="caution">
    <text evidence="2">The sequence shown here is derived from an EMBL/GenBank/DDBJ whole genome shotgun (WGS) entry which is preliminary data.</text>
</comment>
<feature type="domain" description="AAA" evidence="1">
    <location>
        <begin position="60"/>
        <end position="206"/>
    </location>
</feature>
<accession>A0A2M7E9B4</accession>